<comment type="caution">
    <text evidence="4">The sequence shown here is derived from an EMBL/GenBank/DDBJ whole genome shotgun (WGS) entry which is preliminary data.</text>
</comment>
<accession>A0A4Y9ZK41</accession>
<feature type="non-terminal residue" evidence="4">
    <location>
        <position position="172"/>
    </location>
</feature>
<dbReference type="GO" id="GO:0016301">
    <property type="term" value="F:kinase activity"/>
    <property type="evidence" value="ECO:0007669"/>
    <property type="project" value="UniProtKB-KW"/>
</dbReference>
<proteinExistence type="predicted"/>
<dbReference type="AlphaFoldDB" id="A0A4Y9ZK41"/>
<evidence type="ECO:0000259" key="3">
    <source>
        <dbReference type="Pfam" id="PF00294"/>
    </source>
</evidence>
<evidence type="ECO:0000256" key="1">
    <source>
        <dbReference type="ARBA" id="ARBA00022679"/>
    </source>
</evidence>
<dbReference type="PANTHER" id="PTHR10584">
    <property type="entry name" value="SUGAR KINASE"/>
    <property type="match status" value="1"/>
</dbReference>
<dbReference type="PANTHER" id="PTHR10584:SF166">
    <property type="entry name" value="RIBOKINASE"/>
    <property type="match status" value="1"/>
</dbReference>
<dbReference type="InterPro" id="IPR002139">
    <property type="entry name" value="Ribo/fructo_kinase"/>
</dbReference>
<dbReference type="GO" id="GO:0006796">
    <property type="term" value="P:phosphate-containing compound metabolic process"/>
    <property type="evidence" value="ECO:0007669"/>
    <property type="project" value="UniProtKB-ARBA"/>
</dbReference>
<dbReference type="SUPFAM" id="SSF53613">
    <property type="entry name" value="Ribokinase-like"/>
    <property type="match status" value="1"/>
</dbReference>
<name>A0A4Y9ZK41_9AGAM</name>
<keyword evidence="5" id="KW-1185">Reference proteome</keyword>
<dbReference type="EMBL" id="SFCI01002017">
    <property type="protein sequence ID" value="TFY74550.1"/>
    <property type="molecule type" value="Genomic_DNA"/>
</dbReference>
<dbReference type="InterPro" id="IPR011611">
    <property type="entry name" value="PfkB_dom"/>
</dbReference>
<evidence type="ECO:0000256" key="2">
    <source>
        <dbReference type="ARBA" id="ARBA00022777"/>
    </source>
</evidence>
<dbReference type="STRING" id="135208.A0A4Y9ZK41"/>
<dbReference type="OrthoDB" id="415590at2759"/>
<evidence type="ECO:0000313" key="4">
    <source>
        <dbReference type="EMBL" id="TFY74550.1"/>
    </source>
</evidence>
<reference evidence="4 5" key="1">
    <citation type="submission" date="2019-02" db="EMBL/GenBank/DDBJ databases">
        <title>Genome sequencing of the rare red list fungi Hericium alpestre (H. flagellum).</title>
        <authorList>
            <person name="Buettner E."/>
            <person name="Kellner H."/>
        </authorList>
    </citation>
    <scope>NUCLEOTIDE SEQUENCE [LARGE SCALE GENOMIC DNA]</scope>
    <source>
        <strain evidence="4 5">DSM 108284</strain>
    </source>
</reference>
<dbReference type="Pfam" id="PF00294">
    <property type="entry name" value="PfkB"/>
    <property type="match status" value="1"/>
</dbReference>
<organism evidence="4 5">
    <name type="scientific">Hericium alpestre</name>
    <dbReference type="NCBI Taxonomy" id="135208"/>
    <lineage>
        <taxon>Eukaryota</taxon>
        <taxon>Fungi</taxon>
        <taxon>Dikarya</taxon>
        <taxon>Basidiomycota</taxon>
        <taxon>Agaricomycotina</taxon>
        <taxon>Agaricomycetes</taxon>
        <taxon>Russulales</taxon>
        <taxon>Hericiaceae</taxon>
        <taxon>Hericium</taxon>
    </lineage>
</organism>
<gene>
    <name evidence="4" type="ORF">EWM64_g9461</name>
</gene>
<dbReference type="PRINTS" id="PR00990">
    <property type="entry name" value="RIBOKINASE"/>
</dbReference>
<keyword evidence="1" id="KW-0808">Transferase</keyword>
<dbReference type="Proteomes" id="UP000298061">
    <property type="component" value="Unassembled WGS sequence"/>
</dbReference>
<feature type="domain" description="Carbohydrate kinase PfkB" evidence="3">
    <location>
        <begin position="8"/>
        <end position="166"/>
    </location>
</feature>
<sequence length="172" mass="18112">MPSQPARCLVRGSINIDEFFHVKDIVRPGETISSTKFERRGGGKGANQAASVARAGGSVALVGAIGDDGNWHRDALQKVGVSVDAVQVVKGEPTGRAIIQLTPAGENCIILHKGANFALSESLAQVQAHLTGITHLLLQNEIPWQATLAYLTQAHAQGATTVFNPSPMPSDE</sequence>
<keyword evidence="2" id="KW-0418">Kinase</keyword>
<evidence type="ECO:0000313" key="5">
    <source>
        <dbReference type="Proteomes" id="UP000298061"/>
    </source>
</evidence>
<protein>
    <recommendedName>
        <fullName evidence="3">Carbohydrate kinase PfkB domain-containing protein</fullName>
    </recommendedName>
</protein>
<dbReference type="InterPro" id="IPR029056">
    <property type="entry name" value="Ribokinase-like"/>
</dbReference>
<dbReference type="Gene3D" id="3.40.1190.20">
    <property type="match status" value="1"/>
</dbReference>